<name>A0A0A6P410_9GAMM</name>
<dbReference type="GO" id="GO:0005886">
    <property type="term" value="C:plasma membrane"/>
    <property type="evidence" value="ECO:0007669"/>
    <property type="project" value="UniProtKB-ARBA"/>
</dbReference>
<protein>
    <recommendedName>
        <fullName evidence="2">VTT domain-containing protein</fullName>
    </recommendedName>
</protein>
<reference evidence="3 4" key="1">
    <citation type="journal article" date="2016" name="Front. Microbiol.">
        <title>Single-Cell (Meta-)Genomics of a Dimorphic Candidatus Thiomargarita nelsonii Reveals Genomic Plasticity.</title>
        <authorList>
            <person name="Flood B.E."/>
            <person name="Fliss P."/>
            <person name="Jones D.S."/>
            <person name="Dick G.J."/>
            <person name="Jain S."/>
            <person name="Kaster A.K."/>
            <person name="Winkel M."/>
            <person name="Mussmann M."/>
            <person name="Bailey J."/>
        </authorList>
    </citation>
    <scope>NUCLEOTIDE SEQUENCE [LARGE SCALE GENOMIC DNA]</scope>
    <source>
        <strain evidence="3">Hydrate Ridge</strain>
    </source>
</reference>
<dbReference type="PANTHER" id="PTHR42709">
    <property type="entry name" value="ALKALINE PHOSPHATASE LIKE PROTEIN"/>
    <property type="match status" value="1"/>
</dbReference>
<dbReference type="InterPro" id="IPR032816">
    <property type="entry name" value="VTT_dom"/>
</dbReference>
<feature type="transmembrane region" description="Helical" evidence="1">
    <location>
        <begin position="57"/>
        <end position="77"/>
    </location>
</feature>
<gene>
    <name evidence="3" type="ORF">PN36_24150</name>
</gene>
<feature type="transmembrane region" description="Helical" evidence="1">
    <location>
        <begin position="15"/>
        <end position="45"/>
    </location>
</feature>
<dbReference type="Pfam" id="PF09335">
    <property type="entry name" value="VTT_dom"/>
    <property type="match status" value="1"/>
</dbReference>
<feature type="transmembrane region" description="Helical" evidence="1">
    <location>
        <begin position="137"/>
        <end position="162"/>
    </location>
</feature>
<feature type="transmembrane region" description="Helical" evidence="1">
    <location>
        <begin position="106"/>
        <end position="125"/>
    </location>
</feature>
<dbReference type="EMBL" id="JSZA02000124">
    <property type="protein sequence ID" value="KHD05187.1"/>
    <property type="molecule type" value="Genomic_DNA"/>
</dbReference>
<evidence type="ECO:0000259" key="2">
    <source>
        <dbReference type="Pfam" id="PF09335"/>
    </source>
</evidence>
<sequence>MEGYLVFLKDVVLNYGYLIVFIFVLLENVFIIGFLVPGTIVLLVASFYTQIGYFNSILLVFIAYLATFFGDNISFFIGRYASSKINFIDRILSKYPQQDIIINKEWFFIIFNFSPYSRVMLPLFLGASKYPLKKWFIYSLISSFLFAFGFFIIGYGVASIALSLNEALNSASTLQFFCTIILAGWLSIILFSIKRNKKL</sequence>
<feature type="domain" description="VTT" evidence="2">
    <location>
        <begin position="36"/>
        <end position="155"/>
    </location>
</feature>
<keyword evidence="1" id="KW-0472">Membrane</keyword>
<comment type="caution">
    <text evidence="3">The sequence shown here is derived from an EMBL/GenBank/DDBJ whole genome shotgun (WGS) entry which is preliminary data.</text>
</comment>
<organism evidence="3 4">
    <name type="scientific">Candidatus Thiomargarita nelsonii</name>
    <dbReference type="NCBI Taxonomy" id="1003181"/>
    <lineage>
        <taxon>Bacteria</taxon>
        <taxon>Pseudomonadati</taxon>
        <taxon>Pseudomonadota</taxon>
        <taxon>Gammaproteobacteria</taxon>
        <taxon>Thiotrichales</taxon>
        <taxon>Thiotrichaceae</taxon>
        <taxon>Thiomargarita</taxon>
    </lineage>
</organism>
<keyword evidence="1" id="KW-0812">Transmembrane</keyword>
<feature type="transmembrane region" description="Helical" evidence="1">
    <location>
        <begin position="174"/>
        <end position="193"/>
    </location>
</feature>
<keyword evidence="1" id="KW-1133">Transmembrane helix</keyword>
<keyword evidence="4" id="KW-1185">Reference proteome</keyword>
<dbReference type="AlphaFoldDB" id="A0A0A6P410"/>
<evidence type="ECO:0000313" key="4">
    <source>
        <dbReference type="Proteomes" id="UP000030428"/>
    </source>
</evidence>
<dbReference type="PANTHER" id="PTHR42709:SF2">
    <property type="entry name" value="INNER MEMBRANE PROTEIN YOHD"/>
    <property type="match status" value="1"/>
</dbReference>
<dbReference type="Proteomes" id="UP000030428">
    <property type="component" value="Unassembled WGS sequence"/>
</dbReference>
<accession>A0A0A6P410</accession>
<evidence type="ECO:0000256" key="1">
    <source>
        <dbReference type="SAM" id="Phobius"/>
    </source>
</evidence>
<evidence type="ECO:0000313" key="3">
    <source>
        <dbReference type="EMBL" id="KHD05187.1"/>
    </source>
</evidence>
<dbReference type="InterPro" id="IPR051311">
    <property type="entry name" value="DedA_domain"/>
</dbReference>
<proteinExistence type="predicted"/>